<accession>A0A939GBS2</accession>
<organism evidence="2 3">
    <name type="scientific">Fibrella rubiginis</name>
    <dbReference type="NCBI Taxonomy" id="2817060"/>
    <lineage>
        <taxon>Bacteria</taxon>
        <taxon>Pseudomonadati</taxon>
        <taxon>Bacteroidota</taxon>
        <taxon>Cytophagia</taxon>
        <taxon>Cytophagales</taxon>
        <taxon>Spirosomataceae</taxon>
        <taxon>Fibrella</taxon>
    </lineage>
</organism>
<protein>
    <submittedName>
        <fullName evidence="2">RES family NAD+ phosphorylase</fullName>
    </submittedName>
</protein>
<dbReference type="Pfam" id="PF08808">
    <property type="entry name" value="RES"/>
    <property type="match status" value="1"/>
</dbReference>
<evidence type="ECO:0000259" key="1">
    <source>
        <dbReference type="Pfam" id="PF08808"/>
    </source>
</evidence>
<gene>
    <name evidence="2" type="ORF">J2I47_06200</name>
</gene>
<comment type="caution">
    <text evidence="2">The sequence shown here is derived from an EMBL/GenBank/DDBJ whole genome shotgun (WGS) entry which is preliminary data.</text>
</comment>
<keyword evidence="3" id="KW-1185">Reference proteome</keyword>
<sequence>MLTLKQNAYSVVTIEIPNSSIKSLAANELPPDWKEQAGILFDITDAWIREEAYLVMQVPSAVISGEFNYLLNPAHPLFDSVMVQSVEPFSFDRRAFDKKLLG</sequence>
<proteinExistence type="predicted"/>
<dbReference type="InterPro" id="IPR014914">
    <property type="entry name" value="RES_dom"/>
</dbReference>
<dbReference type="AlphaFoldDB" id="A0A939GBS2"/>
<feature type="domain" description="RES" evidence="1">
    <location>
        <begin position="7"/>
        <end position="92"/>
    </location>
</feature>
<dbReference type="EMBL" id="JAFMYV010000002">
    <property type="protein sequence ID" value="MBO0936132.1"/>
    <property type="molecule type" value="Genomic_DNA"/>
</dbReference>
<evidence type="ECO:0000313" key="2">
    <source>
        <dbReference type="EMBL" id="MBO0936132.1"/>
    </source>
</evidence>
<dbReference type="Proteomes" id="UP000664034">
    <property type="component" value="Unassembled WGS sequence"/>
</dbReference>
<name>A0A939GBS2_9BACT</name>
<evidence type="ECO:0000313" key="3">
    <source>
        <dbReference type="Proteomes" id="UP000664034"/>
    </source>
</evidence>
<reference evidence="2" key="1">
    <citation type="submission" date="2021-03" db="EMBL/GenBank/DDBJ databases">
        <title>Fibrella sp. HMF5335 genome sequencing and assembly.</title>
        <authorList>
            <person name="Kang H."/>
            <person name="Kim H."/>
            <person name="Bae S."/>
            <person name="Joh K."/>
        </authorList>
    </citation>
    <scope>NUCLEOTIDE SEQUENCE</scope>
    <source>
        <strain evidence="2">HMF5335</strain>
    </source>
</reference>